<keyword evidence="2" id="KW-1185">Reference proteome</keyword>
<dbReference type="Proteomes" id="UP001500886">
    <property type="component" value="Unassembled WGS sequence"/>
</dbReference>
<evidence type="ECO:0000313" key="2">
    <source>
        <dbReference type="Proteomes" id="UP001500886"/>
    </source>
</evidence>
<comment type="caution">
    <text evidence="1">The sequence shown here is derived from an EMBL/GenBank/DDBJ whole genome shotgun (WGS) entry which is preliminary data.</text>
</comment>
<accession>A0ABP6G491</accession>
<sequence length="129" mass="13992">MSAQPVHHHSPVPQPAATPEALRATLAHIAPGRLADFDEDRARSTDRARDLTSSDPLRQFAERWAIEVAIERHPETAARLRDLQSRAAIVSDPTEARRIIVEISSIRAAAAAEAGVPVVGRDPGQLGER</sequence>
<proteinExistence type="predicted"/>
<reference evidence="2" key="1">
    <citation type="journal article" date="2019" name="Int. J. Syst. Evol. Microbiol.">
        <title>The Global Catalogue of Microorganisms (GCM) 10K type strain sequencing project: providing services to taxonomists for standard genome sequencing and annotation.</title>
        <authorList>
            <consortium name="The Broad Institute Genomics Platform"/>
            <consortium name="The Broad Institute Genome Sequencing Center for Infectious Disease"/>
            <person name="Wu L."/>
            <person name="Ma J."/>
        </authorList>
    </citation>
    <scope>NUCLEOTIDE SEQUENCE [LARGE SCALE GENOMIC DNA]</scope>
    <source>
        <strain evidence="2">JCM 4542</strain>
    </source>
</reference>
<evidence type="ECO:0000313" key="1">
    <source>
        <dbReference type="EMBL" id="GAA2714077.1"/>
    </source>
</evidence>
<name>A0ABP6G491_9ACTN</name>
<organism evidence="1 2">
    <name type="scientific">Streptomyces luteosporeus</name>
    <dbReference type="NCBI Taxonomy" id="173856"/>
    <lineage>
        <taxon>Bacteria</taxon>
        <taxon>Bacillati</taxon>
        <taxon>Actinomycetota</taxon>
        <taxon>Actinomycetes</taxon>
        <taxon>Kitasatosporales</taxon>
        <taxon>Streptomycetaceae</taxon>
        <taxon>Streptomyces</taxon>
    </lineage>
</organism>
<gene>
    <name evidence="1" type="ORF">GCM10010315_20610</name>
</gene>
<dbReference type="EMBL" id="BAAASL010000007">
    <property type="protein sequence ID" value="GAA2714077.1"/>
    <property type="molecule type" value="Genomic_DNA"/>
</dbReference>
<protein>
    <submittedName>
        <fullName evidence="1">Uncharacterized protein</fullName>
    </submittedName>
</protein>
<dbReference type="RefSeq" id="WP_344434634.1">
    <property type="nucleotide sequence ID" value="NZ_BAAASL010000007.1"/>
</dbReference>